<protein>
    <recommendedName>
        <fullName evidence="2">Endonuclease/exonuclease/phosphatase domain-containing protein</fullName>
    </recommendedName>
</protein>
<comment type="caution">
    <text evidence="3">The sequence shown here is derived from an EMBL/GenBank/DDBJ whole genome shotgun (WGS) entry which is preliminary data.</text>
</comment>
<dbReference type="Pfam" id="PF19580">
    <property type="entry name" value="Exo_endo_phos_3"/>
    <property type="match status" value="1"/>
</dbReference>
<name>A0A9D2CC42_9BACT</name>
<sequence length="270" mass="30673">MIRLLSVLLPLALAGLAAFGRQPVGIAFYDVDRIYDTIPALFYDDSDYTPEGRYGWNSERYRRKIQNTAAVIDSMTLDIVALWGVENEQVVRDLSAACREEYTYLHRTLNSLDGMDFALLFFADRFEPKRVETGRRYLYVEGKLNGRTVGLVLCGDTRTAEWLVGDLRDEHPAVPLVVMGRIGRFPAGRFGLRDATARAEKAGRGNIRRAGRWEMRDRMLVDTALTCLAGDVYVRRYLVDQKSGNPLRTFSRGVYKGGYGYSLPVFVYIR</sequence>
<reference evidence="3" key="1">
    <citation type="journal article" date="2021" name="PeerJ">
        <title>Extensive microbial diversity within the chicken gut microbiome revealed by metagenomics and culture.</title>
        <authorList>
            <person name="Gilroy R."/>
            <person name="Ravi A."/>
            <person name="Getino M."/>
            <person name="Pursley I."/>
            <person name="Horton D.L."/>
            <person name="Alikhan N.F."/>
            <person name="Baker D."/>
            <person name="Gharbi K."/>
            <person name="Hall N."/>
            <person name="Watson M."/>
            <person name="Adriaenssens E.M."/>
            <person name="Foster-Nyarko E."/>
            <person name="Jarju S."/>
            <person name="Secka A."/>
            <person name="Antonio M."/>
            <person name="Oren A."/>
            <person name="Chaudhuri R.R."/>
            <person name="La Ragione R."/>
            <person name="Hildebrand F."/>
            <person name="Pallen M.J."/>
        </authorList>
    </citation>
    <scope>NUCLEOTIDE SEQUENCE</scope>
    <source>
        <strain evidence="3">5134</strain>
    </source>
</reference>
<dbReference type="Proteomes" id="UP000886844">
    <property type="component" value="Unassembled WGS sequence"/>
</dbReference>
<evidence type="ECO:0000259" key="2">
    <source>
        <dbReference type="Pfam" id="PF19580"/>
    </source>
</evidence>
<accession>A0A9D2CC42</accession>
<dbReference type="SUPFAM" id="SSF56219">
    <property type="entry name" value="DNase I-like"/>
    <property type="match status" value="1"/>
</dbReference>
<proteinExistence type="predicted"/>
<dbReference type="GO" id="GO:0003824">
    <property type="term" value="F:catalytic activity"/>
    <property type="evidence" value="ECO:0007669"/>
    <property type="project" value="InterPro"/>
</dbReference>
<dbReference type="AlphaFoldDB" id="A0A9D2CC42"/>
<gene>
    <name evidence="3" type="ORF">H9828_04115</name>
</gene>
<dbReference type="InterPro" id="IPR005135">
    <property type="entry name" value="Endo/exonuclease/phosphatase"/>
</dbReference>
<reference evidence="3" key="2">
    <citation type="submission" date="2021-04" db="EMBL/GenBank/DDBJ databases">
        <authorList>
            <person name="Gilroy R."/>
        </authorList>
    </citation>
    <scope>NUCLEOTIDE SEQUENCE</scope>
    <source>
        <strain evidence="3">5134</strain>
    </source>
</reference>
<dbReference type="InterPro" id="IPR036691">
    <property type="entry name" value="Endo/exonu/phosph_ase_sf"/>
</dbReference>
<evidence type="ECO:0000313" key="3">
    <source>
        <dbReference type="EMBL" id="HIY68583.1"/>
    </source>
</evidence>
<evidence type="ECO:0000313" key="4">
    <source>
        <dbReference type="Proteomes" id="UP000886844"/>
    </source>
</evidence>
<feature type="domain" description="Endonuclease/exonuclease/phosphatase" evidence="2">
    <location>
        <begin position="26"/>
        <end position="151"/>
    </location>
</feature>
<keyword evidence="1" id="KW-0732">Signal</keyword>
<evidence type="ECO:0000256" key="1">
    <source>
        <dbReference type="SAM" id="SignalP"/>
    </source>
</evidence>
<feature type="signal peptide" evidence="1">
    <location>
        <begin position="1"/>
        <end position="20"/>
    </location>
</feature>
<organism evidence="3 4">
    <name type="scientific">Candidatus Alistipes intestinigallinarum</name>
    <dbReference type="NCBI Taxonomy" id="2838440"/>
    <lineage>
        <taxon>Bacteria</taxon>
        <taxon>Pseudomonadati</taxon>
        <taxon>Bacteroidota</taxon>
        <taxon>Bacteroidia</taxon>
        <taxon>Bacteroidales</taxon>
        <taxon>Rikenellaceae</taxon>
        <taxon>Alistipes</taxon>
    </lineage>
</organism>
<dbReference type="EMBL" id="DXDA01000035">
    <property type="protein sequence ID" value="HIY68583.1"/>
    <property type="molecule type" value="Genomic_DNA"/>
</dbReference>
<feature type="chain" id="PRO_5038920372" description="Endonuclease/exonuclease/phosphatase domain-containing protein" evidence="1">
    <location>
        <begin position="21"/>
        <end position="270"/>
    </location>
</feature>